<dbReference type="PANTHER" id="PTHR43464:SF19">
    <property type="entry name" value="UBIQUINONE BIOSYNTHESIS O-METHYLTRANSFERASE, MITOCHONDRIAL"/>
    <property type="match status" value="1"/>
</dbReference>
<dbReference type="HAMAP" id="MF_00472">
    <property type="entry name" value="UbiG"/>
    <property type="match status" value="1"/>
</dbReference>
<evidence type="ECO:0000256" key="1">
    <source>
        <dbReference type="ARBA" id="ARBA00022603"/>
    </source>
</evidence>
<evidence type="ECO:0000256" key="5">
    <source>
        <dbReference type="HAMAP-Rule" id="MF_00472"/>
    </source>
</evidence>
<keyword evidence="4 5" id="KW-0949">S-adenosyl-L-methionine</keyword>
<name>A0AAP7GW19_AGGAP</name>
<comment type="catalytic activity">
    <reaction evidence="5">
        <text>a 3-(all-trans-polyprenyl)benzene-1,2-diol + S-adenosyl-L-methionine = a 2-methoxy-6-(all-trans-polyprenyl)phenol + S-adenosyl-L-homocysteine + H(+)</text>
        <dbReference type="Rhea" id="RHEA:31411"/>
        <dbReference type="Rhea" id="RHEA-COMP:9550"/>
        <dbReference type="Rhea" id="RHEA-COMP:9551"/>
        <dbReference type="ChEBI" id="CHEBI:15378"/>
        <dbReference type="ChEBI" id="CHEBI:57856"/>
        <dbReference type="ChEBI" id="CHEBI:59789"/>
        <dbReference type="ChEBI" id="CHEBI:62729"/>
        <dbReference type="ChEBI" id="CHEBI:62731"/>
        <dbReference type="EC" id="2.1.1.222"/>
    </reaction>
</comment>
<dbReference type="CDD" id="cd02440">
    <property type="entry name" value="AdoMet_MTases"/>
    <property type="match status" value="1"/>
</dbReference>
<evidence type="ECO:0000313" key="7">
    <source>
        <dbReference type="Proteomes" id="UP000092746"/>
    </source>
</evidence>
<comment type="function">
    <text evidence="5">O-methyltransferase that catalyzes the 2 O-methylation steps in the ubiquinone biosynthetic pathway.</text>
</comment>
<protein>
    <recommendedName>
        <fullName evidence="5">Ubiquinone biosynthesis O-methyltransferase</fullName>
    </recommendedName>
    <alternativeName>
        <fullName evidence="5">2-polyprenyl-6-hydroxyphenol methylase</fullName>
        <ecNumber evidence="5">2.1.1.222</ecNumber>
    </alternativeName>
    <alternativeName>
        <fullName evidence="5">3-demethylubiquinone 3-O-methyltransferase</fullName>
        <ecNumber evidence="5">2.1.1.64</ecNumber>
    </alternativeName>
</protein>
<reference evidence="6 7" key="1">
    <citation type="submission" date="2016-06" db="EMBL/GenBank/DDBJ databases">
        <title>Simultaneous identification of Haemophilus influenzae and Haemophilus haemolyticus using TaqMan real-time PCR.</title>
        <authorList>
            <person name="Price E.P."/>
            <person name="Sarovich D.S."/>
            <person name="Harris T."/>
            <person name="Spargo J.C."/>
            <person name="Nosworthy E."/>
            <person name="Beissbarth J."/>
            <person name="Smith-Vaughan H."/>
        </authorList>
    </citation>
    <scope>NUCLEOTIDE SEQUENCE [LARGE SCALE GENOMIC DNA]</scope>
    <source>
        <strain evidence="6 7">ATCC 7901</strain>
    </source>
</reference>
<sequence length="252" mass="28250">MMNVDQQEIDKFEKMAISWWDPNGDFKPIHQLNPLRLNYILQQADGLTGKRVLDVGCGGGILAESMAKQGVFVTGIDMSSAPLAVAKTHAEEQGLKIDYQQITIEQLCENILQKQTALLTENESAEFGFDVITCMEMLEHVPNPASIIENCARLLKPNGVLFFSTINRTLKAWALVVLGAEYVLKMLPKGTHDYDKFIQPAELLAWTDKVGLECVEMVGYHYNPLSGNFWLNNDVSANYMAAFRLTTFDLIK</sequence>
<gene>
    <name evidence="5" type="primary">ubiG</name>
    <name evidence="6" type="ORF">BBB52_07935</name>
</gene>
<feature type="binding site" evidence="5">
    <location>
        <position position="56"/>
    </location>
    <ligand>
        <name>S-adenosyl-L-methionine</name>
        <dbReference type="ChEBI" id="CHEBI:59789"/>
    </ligand>
</feature>
<dbReference type="EMBL" id="MAQE01000015">
    <property type="protein sequence ID" value="OBY50812.1"/>
    <property type="molecule type" value="Genomic_DNA"/>
</dbReference>
<evidence type="ECO:0000313" key="6">
    <source>
        <dbReference type="EMBL" id="OBY50812.1"/>
    </source>
</evidence>
<feature type="binding site" evidence="5">
    <location>
        <position position="135"/>
    </location>
    <ligand>
        <name>S-adenosyl-L-methionine</name>
        <dbReference type="ChEBI" id="CHEBI:59789"/>
    </ligand>
</feature>
<dbReference type="PANTHER" id="PTHR43464">
    <property type="entry name" value="METHYLTRANSFERASE"/>
    <property type="match status" value="1"/>
</dbReference>
<evidence type="ECO:0000256" key="3">
    <source>
        <dbReference type="ARBA" id="ARBA00022688"/>
    </source>
</evidence>
<keyword evidence="1 5" id="KW-0489">Methyltransferase</keyword>
<accession>A0AAP7GW19</accession>
<dbReference type="GO" id="GO:0010420">
    <property type="term" value="F:polyprenyldihydroxybenzoate methyltransferase activity"/>
    <property type="evidence" value="ECO:0007669"/>
    <property type="project" value="InterPro"/>
</dbReference>
<comment type="pathway">
    <text evidence="5">Cofactor biosynthesis; ubiquinone biosynthesis.</text>
</comment>
<dbReference type="FunFam" id="3.40.50.150:FF:000028">
    <property type="entry name" value="Ubiquinone biosynthesis O-methyltransferase"/>
    <property type="match status" value="1"/>
</dbReference>
<dbReference type="SUPFAM" id="SSF53335">
    <property type="entry name" value="S-adenosyl-L-methionine-dependent methyltransferases"/>
    <property type="match status" value="1"/>
</dbReference>
<keyword evidence="2 5" id="KW-0808">Transferase</keyword>
<evidence type="ECO:0000256" key="4">
    <source>
        <dbReference type="ARBA" id="ARBA00022691"/>
    </source>
</evidence>
<dbReference type="GO" id="GO:0061542">
    <property type="term" value="F:3-demethylubiquinol 3-O-methyltransferase activity"/>
    <property type="evidence" value="ECO:0007669"/>
    <property type="project" value="UniProtKB-UniRule"/>
</dbReference>
<dbReference type="GO" id="GO:0102208">
    <property type="term" value="F:2-polyprenyl-6-hydroxyphenol methylase activity"/>
    <property type="evidence" value="ECO:0007669"/>
    <property type="project" value="UniProtKB-EC"/>
</dbReference>
<proteinExistence type="inferred from homology"/>
<dbReference type="Proteomes" id="UP000092746">
    <property type="component" value="Unassembled WGS sequence"/>
</dbReference>
<dbReference type="Gene3D" id="3.40.50.150">
    <property type="entry name" value="Vaccinia Virus protein VP39"/>
    <property type="match status" value="1"/>
</dbReference>
<organism evidence="6 7">
    <name type="scientific">Aggregatibacter aphrophilus</name>
    <name type="common">Haemophilus aphrophilus</name>
    <dbReference type="NCBI Taxonomy" id="732"/>
    <lineage>
        <taxon>Bacteria</taxon>
        <taxon>Pseudomonadati</taxon>
        <taxon>Pseudomonadota</taxon>
        <taxon>Gammaproteobacteria</taxon>
        <taxon>Pasteurellales</taxon>
        <taxon>Pasteurellaceae</taxon>
        <taxon>Aggregatibacter</taxon>
    </lineage>
</organism>
<dbReference type="Pfam" id="PF13489">
    <property type="entry name" value="Methyltransf_23"/>
    <property type="match status" value="1"/>
</dbReference>
<comment type="catalytic activity">
    <reaction evidence="5">
        <text>a 3-demethylubiquinol + S-adenosyl-L-methionine = a ubiquinol + S-adenosyl-L-homocysteine + H(+)</text>
        <dbReference type="Rhea" id="RHEA:44380"/>
        <dbReference type="Rhea" id="RHEA-COMP:9566"/>
        <dbReference type="Rhea" id="RHEA-COMP:10914"/>
        <dbReference type="ChEBI" id="CHEBI:15378"/>
        <dbReference type="ChEBI" id="CHEBI:17976"/>
        <dbReference type="ChEBI" id="CHEBI:57856"/>
        <dbReference type="ChEBI" id="CHEBI:59789"/>
        <dbReference type="ChEBI" id="CHEBI:84422"/>
        <dbReference type="EC" id="2.1.1.64"/>
    </reaction>
</comment>
<dbReference type="AlphaFoldDB" id="A0AAP7GW19"/>
<evidence type="ECO:0000256" key="2">
    <source>
        <dbReference type="ARBA" id="ARBA00022679"/>
    </source>
</evidence>
<dbReference type="NCBIfam" id="TIGR01983">
    <property type="entry name" value="UbiG"/>
    <property type="match status" value="1"/>
</dbReference>
<dbReference type="RefSeq" id="WP_065295573.1">
    <property type="nucleotide sequence ID" value="NZ_MAQE01000015.1"/>
</dbReference>
<feature type="binding site" evidence="5">
    <location>
        <position position="77"/>
    </location>
    <ligand>
        <name>S-adenosyl-L-methionine</name>
        <dbReference type="ChEBI" id="CHEBI:59789"/>
    </ligand>
</feature>
<comment type="similarity">
    <text evidence="5">Belongs to the methyltransferase superfamily. UbiG/COQ3 family.</text>
</comment>
<dbReference type="EC" id="2.1.1.64" evidence="5"/>
<feature type="binding site" evidence="5">
    <location>
        <position position="36"/>
    </location>
    <ligand>
        <name>S-adenosyl-L-methionine</name>
        <dbReference type="ChEBI" id="CHEBI:59789"/>
    </ligand>
</feature>
<dbReference type="EC" id="2.1.1.222" evidence="5"/>
<dbReference type="GO" id="GO:0032259">
    <property type="term" value="P:methylation"/>
    <property type="evidence" value="ECO:0007669"/>
    <property type="project" value="UniProtKB-KW"/>
</dbReference>
<dbReference type="InterPro" id="IPR010233">
    <property type="entry name" value="UbiG_MeTrfase"/>
</dbReference>
<keyword evidence="3 5" id="KW-0831">Ubiquinone biosynthesis</keyword>
<dbReference type="InterPro" id="IPR029063">
    <property type="entry name" value="SAM-dependent_MTases_sf"/>
</dbReference>
<comment type="caution">
    <text evidence="6">The sequence shown here is derived from an EMBL/GenBank/DDBJ whole genome shotgun (WGS) entry which is preliminary data.</text>
</comment>